<evidence type="ECO:0000313" key="4">
    <source>
        <dbReference type="Proteomes" id="UP001223079"/>
    </source>
</evidence>
<name>A0ABT9YV14_9STRE</name>
<evidence type="ECO:0000256" key="1">
    <source>
        <dbReference type="SAM" id="MobiDB-lite"/>
    </source>
</evidence>
<accession>A0ABT9YV14</accession>
<keyword evidence="2" id="KW-1133">Transmembrane helix</keyword>
<keyword evidence="2" id="KW-0812">Transmembrane</keyword>
<proteinExistence type="predicted"/>
<dbReference type="RefSeq" id="WP_307122111.1">
    <property type="nucleotide sequence ID" value="NZ_JAUSTM010000014.1"/>
</dbReference>
<sequence length="184" mass="20840">MPWKKTVRAGILLYALLMLALFSLLLQFYLNRQVMLAQTNQANTHSLTAYAMAQWTKEAVEQDLESKAIVADEPDIERIEDAQTTDQESKADQDSRDESIATLEPIEGQAHSEPVAQEREEPLSEKVANTPKVNHDEESLSKGQLYFDKGEARYQLEDGQLKVDVQLTGGQVFQYQFPINSENH</sequence>
<feature type="compositionally biased region" description="Basic and acidic residues" evidence="1">
    <location>
        <begin position="76"/>
        <end position="99"/>
    </location>
</feature>
<dbReference type="Proteomes" id="UP001223079">
    <property type="component" value="Unassembled WGS sequence"/>
</dbReference>
<evidence type="ECO:0000313" key="3">
    <source>
        <dbReference type="EMBL" id="MDQ0222935.1"/>
    </source>
</evidence>
<dbReference type="NCBIfam" id="NF041014">
    <property type="entry name" value="pilin_ComGG_2"/>
    <property type="match status" value="1"/>
</dbReference>
<dbReference type="EMBL" id="JAUSTM010000014">
    <property type="protein sequence ID" value="MDQ0222935.1"/>
    <property type="molecule type" value="Genomic_DNA"/>
</dbReference>
<keyword evidence="2" id="KW-0472">Membrane</keyword>
<comment type="caution">
    <text evidence="3">The sequence shown here is derived from an EMBL/GenBank/DDBJ whole genome shotgun (WGS) entry which is preliminary data.</text>
</comment>
<gene>
    <name evidence="3" type="ORF">J2S23_001510</name>
</gene>
<feature type="region of interest" description="Disordered" evidence="1">
    <location>
        <begin position="71"/>
        <end position="143"/>
    </location>
</feature>
<keyword evidence="4" id="KW-1185">Reference proteome</keyword>
<evidence type="ECO:0008006" key="5">
    <source>
        <dbReference type="Google" id="ProtNLM"/>
    </source>
</evidence>
<dbReference type="InterPro" id="IPR047665">
    <property type="entry name" value="ComGG_streptococcus-type"/>
</dbReference>
<protein>
    <recommendedName>
        <fullName evidence="5">Late competence protein ComGG</fullName>
    </recommendedName>
</protein>
<reference evidence="3 4" key="1">
    <citation type="submission" date="2023-07" db="EMBL/GenBank/DDBJ databases">
        <title>Genomic Encyclopedia of Type Strains, Phase IV (KMG-IV): sequencing the most valuable type-strain genomes for metagenomic binning, comparative biology and taxonomic classification.</title>
        <authorList>
            <person name="Goeker M."/>
        </authorList>
    </citation>
    <scope>NUCLEOTIDE SEQUENCE [LARGE SCALE GENOMIC DNA]</scope>
    <source>
        <strain evidence="3 4">DSM 105143</strain>
    </source>
</reference>
<feature type="transmembrane region" description="Helical" evidence="2">
    <location>
        <begin position="12"/>
        <end position="30"/>
    </location>
</feature>
<evidence type="ECO:0000256" key="2">
    <source>
        <dbReference type="SAM" id="Phobius"/>
    </source>
</evidence>
<organism evidence="3 4">
    <name type="scientific">Streptococcus moroccensis</name>
    <dbReference type="NCBI Taxonomy" id="1451356"/>
    <lineage>
        <taxon>Bacteria</taxon>
        <taxon>Bacillati</taxon>
        <taxon>Bacillota</taxon>
        <taxon>Bacilli</taxon>
        <taxon>Lactobacillales</taxon>
        <taxon>Streptococcaceae</taxon>
        <taxon>Streptococcus</taxon>
    </lineage>
</organism>